<dbReference type="Proteomes" id="UP001525961">
    <property type="component" value="Unassembled WGS sequence"/>
</dbReference>
<reference evidence="1 2" key="1">
    <citation type="journal article" date="2022" name="Front. Microbiol.">
        <title>High genomic differentiation and limited gene flow indicate recent cryptic speciation within the genus Laspinema (cyanobacteria).</title>
        <authorList>
            <person name="Stanojkovic A."/>
            <person name="Skoupy S."/>
            <person name="Skaloud P."/>
            <person name="Dvorak P."/>
        </authorList>
    </citation>
    <scope>NUCLEOTIDE SEQUENCE [LARGE SCALE GENOMIC DNA]</scope>
    <source>
        <strain evidence="1 2">D3b</strain>
    </source>
</reference>
<evidence type="ECO:0000313" key="2">
    <source>
        <dbReference type="Proteomes" id="UP001525961"/>
    </source>
</evidence>
<organism evidence="1 2">
    <name type="scientific">Laspinema olomoucense D3b</name>
    <dbReference type="NCBI Taxonomy" id="2953688"/>
    <lineage>
        <taxon>Bacteria</taxon>
        <taxon>Bacillati</taxon>
        <taxon>Cyanobacteriota</taxon>
        <taxon>Cyanophyceae</taxon>
        <taxon>Oscillatoriophycideae</taxon>
        <taxon>Oscillatoriales</taxon>
        <taxon>Laspinemataceae</taxon>
        <taxon>Laspinema</taxon>
        <taxon>Laspinema olomoucense</taxon>
    </lineage>
</organism>
<keyword evidence="2" id="KW-1185">Reference proteome</keyword>
<proteinExistence type="predicted"/>
<protein>
    <submittedName>
        <fullName evidence="1">Uncharacterized protein</fullName>
    </submittedName>
</protein>
<evidence type="ECO:0000313" key="1">
    <source>
        <dbReference type="EMBL" id="MCT7979854.1"/>
    </source>
</evidence>
<comment type="caution">
    <text evidence="1">The sequence shown here is derived from an EMBL/GenBank/DDBJ whole genome shotgun (WGS) entry which is preliminary data.</text>
</comment>
<dbReference type="RefSeq" id="WP_261236489.1">
    <property type="nucleotide sequence ID" value="NZ_JAMXFA010000028.1"/>
</dbReference>
<sequence>MPTHSHTQAVLDHYQRALTFCPQPAKIQERIAGRPCTLWDMPQAMEHYLRAKAVNPQKVVE</sequence>
<accession>A0ABT2NAX5</accession>
<name>A0ABT2NAX5_9CYAN</name>
<gene>
    <name evidence="1" type="ORF">NG792_19225</name>
</gene>
<dbReference type="EMBL" id="JAMXFA010000028">
    <property type="protein sequence ID" value="MCT7979854.1"/>
    <property type="molecule type" value="Genomic_DNA"/>
</dbReference>